<reference evidence="10 11" key="1">
    <citation type="journal article" date="2024" name="Ann. Entomol. Soc. Am.">
        <title>Genomic analyses of the southern and eastern yellowjacket wasps (Hymenoptera: Vespidae) reveal evolutionary signatures of social life.</title>
        <authorList>
            <person name="Catto M.A."/>
            <person name="Caine P.B."/>
            <person name="Orr S.E."/>
            <person name="Hunt B.G."/>
            <person name="Goodisman M.A.D."/>
        </authorList>
    </citation>
    <scope>NUCLEOTIDE SEQUENCE [LARGE SCALE GENOMIC DNA]</scope>
    <source>
        <strain evidence="10">233</strain>
        <tissue evidence="10">Head and thorax</tissue>
    </source>
</reference>
<keyword evidence="3" id="KW-0963">Cytoplasm</keyword>
<evidence type="ECO:0000256" key="8">
    <source>
        <dbReference type="ARBA" id="ARBA00023273"/>
    </source>
</evidence>
<evidence type="ECO:0000313" key="11">
    <source>
        <dbReference type="Proteomes" id="UP001607302"/>
    </source>
</evidence>
<keyword evidence="7" id="KW-0206">Cytoskeleton</keyword>
<protein>
    <submittedName>
        <fullName evidence="10">Cilia- and flagella-associated protein 43-like</fullName>
    </submittedName>
</protein>
<sequence>MDYTTMQTKWVKFGEIRDFVFVGKDILATASGLHVRFINVNTREKRIELFDDQNRGSGISNLSGHATVPVFSVADKQSNPTIRIFTYPRIHKISSCTSIEETNGYLSCTFAGTDYFIGLTSFPNFQLVVWLWQTGDKVFVKSTKLEDFVQTIACSPFSPHTIAQFAQTTGKLAVYRMCVCSKIVTLYPIEIKSLENKLTSVCWTNDGNLLLCDEFSKVCSISADGSNRNVLIERDSNSTTHDDRYPFVVAFKNGLFLVNTRINETAFYKKSFIKDSKESWQKVWSLNNDECELPIRAKAHNQRDSLFLHDETGRITEITMLHDYVPRFEIIYMDGVQYKEIVTIASQFSYLAAIDQFDYLNIIDSSTGQVQNKLALKLHGQVVCVKTHPNLPIISTSSITGNCLFIDISTNKPKILTCFHLHKISLDRMKFSSEGKFVGIANSTVGRIFVIGKDINNGDLSFVGSLTTKFQIIDFLIYDQNDDVIKILILLMTRTNVMTGNKLILYVCKIKDNIEEKIECIIDLLNHFKSLQYGPRRNIDIIGVPYLSKQLHRMEIKCDFNDLVLTEVLPTMHELKNIEVYIDHDRIMTFGYDGLIVIRDNTNIRRILVIFMAHHRNECGIRSAMTINDTIVSLGKNGDLIANKLCRHYVETISIETDSRFLNSFNVIFKINNKLYDEGQDTYLKNIQKIQWEQEMREGSSARRTIFLELNKLKNKIKFLLDLNENETIHARLPISSYDLDVEYRKYKIERARLECEELEKLYDEKIEARNKAYQYLRKTFWDRECVNACQLRSIFNDITVKNYPLSIVEIDIDDFRTSEGYSIEILDTISKLEQYQSSENIVLDNENANKITVERNMRHELNTIDRFYESANSDERLLLSGTSTHKWIKNETIKLTHQLKQSLNDLDKISIIRSREYLLMNHFNERFDEMRSLKRREMETAREHEERLKCCALEINLMFEKKCTIESPIIPIWHDSEIPDYAITIENNEVSAIPYVNSQNESILEEKENFEECNLKFFSKDYDFYAKALEKMMDGVLELRWEDEIKKDIPKPTCLLENKPPLKFTSEDIKSLKSYKIKMERMQSERKKYRSILETEMKEIKDKTTKSFMVFDEKLKNFETIKIAMDSSILQEKLIRLREIRRYHRMFDESAKITRFKTEQVASITDKVHKLAQDCSLFETIVNELKNRYESLVKRDKALEGKFRNEFGDLKQPKIEHLFRHYKKRPKIGNFACTSITYLTELGKCVITNEKSEILPIECTNFLRNLQVLDSMPDNVSSLIDDTHWKIMCKLRRSKIEIEMKVRCCVVELAEAEQTLAFYYRSKLTVQNELYQSKAKLDKQETEFRQHVEDREIQLVMKMRQVEVPIQGQCLDDITNVVLISRREFLSMNEEIKKADKQKCMAIKKSVDLRRRISYQKYRHESLRYTLKYLQEELKSINEVKITKELQKYLRELPIVKNPRKEYEEIERNTHIMADRYEKLLDIERKRLEKITKDIIYWRESNERLTNEIEKIKLKNREFSFQTQNSSRTKDINFRKKKLAVIMKRTELVKNIKENYDELLTLHSRLESLRLRIYPTLRFNKSHLT</sequence>
<dbReference type="GO" id="GO:0005929">
    <property type="term" value="C:cilium"/>
    <property type="evidence" value="ECO:0007669"/>
    <property type="project" value="UniProtKB-SubCell"/>
</dbReference>
<proteinExistence type="predicted"/>
<evidence type="ECO:0000256" key="2">
    <source>
        <dbReference type="ARBA" id="ARBA00004245"/>
    </source>
</evidence>
<keyword evidence="8" id="KW-0966">Cell projection</keyword>
<keyword evidence="6 9" id="KW-0175">Coiled coil</keyword>
<dbReference type="SUPFAM" id="SSF50998">
    <property type="entry name" value="Quinoprotein alcohol dehydrogenase-like"/>
    <property type="match status" value="1"/>
</dbReference>
<evidence type="ECO:0000256" key="4">
    <source>
        <dbReference type="ARBA" id="ARBA00022574"/>
    </source>
</evidence>
<dbReference type="GO" id="GO:0005856">
    <property type="term" value="C:cytoskeleton"/>
    <property type="evidence" value="ECO:0007669"/>
    <property type="project" value="UniProtKB-SubCell"/>
</dbReference>
<dbReference type="GO" id="GO:0003341">
    <property type="term" value="P:cilium movement"/>
    <property type="evidence" value="ECO:0007669"/>
    <property type="project" value="UniProtKB-ARBA"/>
</dbReference>
<name>A0ABD2BXX7_VESSQ</name>
<accession>A0ABD2BXX7</accession>
<comment type="caution">
    <text evidence="10">The sequence shown here is derived from an EMBL/GenBank/DDBJ whole genome shotgun (WGS) entry which is preliminary data.</text>
</comment>
<keyword evidence="5" id="KW-0677">Repeat</keyword>
<dbReference type="Pfam" id="PF25828">
    <property type="entry name" value="CC_Cfap43"/>
    <property type="match status" value="1"/>
</dbReference>
<feature type="coiled-coil region" evidence="9">
    <location>
        <begin position="1073"/>
        <end position="1100"/>
    </location>
</feature>
<evidence type="ECO:0000256" key="7">
    <source>
        <dbReference type="ARBA" id="ARBA00023212"/>
    </source>
</evidence>
<dbReference type="InterPro" id="IPR015943">
    <property type="entry name" value="WD40/YVTN_repeat-like_dom_sf"/>
</dbReference>
<evidence type="ECO:0000313" key="10">
    <source>
        <dbReference type="EMBL" id="KAL2737633.1"/>
    </source>
</evidence>
<dbReference type="PANTHER" id="PTHR14885">
    <property type="entry name" value="CILIA- AND FLAGELLA-ASSOCIATED PROTEIN 43-RELATED"/>
    <property type="match status" value="1"/>
</dbReference>
<evidence type="ECO:0000256" key="1">
    <source>
        <dbReference type="ARBA" id="ARBA00004138"/>
    </source>
</evidence>
<dbReference type="PANTHER" id="PTHR14885:SF1">
    <property type="entry name" value="CILIA- AND FLAGELLA-ASSOCIATED PROTEIN 43"/>
    <property type="match status" value="1"/>
</dbReference>
<dbReference type="EMBL" id="JAUDFV010000027">
    <property type="protein sequence ID" value="KAL2737633.1"/>
    <property type="molecule type" value="Genomic_DNA"/>
</dbReference>
<dbReference type="Proteomes" id="UP001607302">
    <property type="component" value="Unassembled WGS sequence"/>
</dbReference>
<evidence type="ECO:0000256" key="9">
    <source>
        <dbReference type="SAM" id="Coils"/>
    </source>
</evidence>
<comment type="subcellular location">
    <subcellularLocation>
        <location evidence="1">Cell projection</location>
        <location evidence="1">Cilium</location>
    </subcellularLocation>
    <subcellularLocation>
        <location evidence="2">Cytoplasm</location>
        <location evidence="2">Cytoskeleton</location>
    </subcellularLocation>
</comment>
<evidence type="ECO:0000256" key="5">
    <source>
        <dbReference type="ARBA" id="ARBA00022737"/>
    </source>
</evidence>
<dbReference type="InterPro" id="IPR011047">
    <property type="entry name" value="Quinoprotein_ADH-like_sf"/>
</dbReference>
<feature type="coiled-coil region" evidence="9">
    <location>
        <begin position="1475"/>
        <end position="1523"/>
    </location>
</feature>
<evidence type="ECO:0000256" key="3">
    <source>
        <dbReference type="ARBA" id="ARBA00022490"/>
    </source>
</evidence>
<evidence type="ECO:0000256" key="6">
    <source>
        <dbReference type="ARBA" id="ARBA00023054"/>
    </source>
</evidence>
<organism evidence="10 11">
    <name type="scientific">Vespula squamosa</name>
    <name type="common">Southern yellow jacket</name>
    <name type="synonym">Wasp</name>
    <dbReference type="NCBI Taxonomy" id="30214"/>
    <lineage>
        <taxon>Eukaryota</taxon>
        <taxon>Metazoa</taxon>
        <taxon>Ecdysozoa</taxon>
        <taxon>Arthropoda</taxon>
        <taxon>Hexapoda</taxon>
        <taxon>Insecta</taxon>
        <taxon>Pterygota</taxon>
        <taxon>Neoptera</taxon>
        <taxon>Endopterygota</taxon>
        <taxon>Hymenoptera</taxon>
        <taxon>Apocrita</taxon>
        <taxon>Aculeata</taxon>
        <taxon>Vespoidea</taxon>
        <taxon>Vespidae</taxon>
        <taxon>Vespinae</taxon>
        <taxon>Vespula</taxon>
    </lineage>
</organism>
<dbReference type="Gene3D" id="2.130.10.10">
    <property type="entry name" value="YVTN repeat-like/Quinoprotein amine dehydrogenase"/>
    <property type="match status" value="1"/>
</dbReference>
<gene>
    <name evidence="10" type="ORF">V1478_001719</name>
</gene>
<keyword evidence="11" id="KW-1185">Reference proteome</keyword>
<keyword evidence="4" id="KW-0853">WD repeat</keyword>